<dbReference type="STRING" id="1314785.A0A165FCT4"/>
<evidence type="ECO:0000313" key="8">
    <source>
        <dbReference type="Proteomes" id="UP000076871"/>
    </source>
</evidence>
<evidence type="ECO:0000256" key="1">
    <source>
        <dbReference type="ARBA" id="ARBA00004245"/>
    </source>
</evidence>
<feature type="coiled-coil region" evidence="5">
    <location>
        <begin position="42"/>
        <end position="84"/>
    </location>
</feature>
<comment type="similarity">
    <text evidence="2">Belongs to the TPX2 family.</text>
</comment>
<evidence type="ECO:0000259" key="6">
    <source>
        <dbReference type="Pfam" id="PF06886"/>
    </source>
</evidence>
<name>A0A165FCT4_9APHY</name>
<comment type="subcellular location">
    <subcellularLocation>
        <location evidence="1">Cytoplasm</location>
        <location evidence="1">Cytoskeleton</location>
    </subcellularLocation>
</comment>
<dbReference type="GO" id="GO:0005856">
    <property type="term" value="C:cytoskeleton"/>
    <property type="evidence" value="ECO:0007669"/>
    <property type="project" value="UniProtKB-SubCell"/>
</dbReference>
<accession>A0A165FCT4</accession>
<dbReference type="OrthoDB" id="3242303at2759"/>
<dbReference type="RefSeq" id="XP_040766514.1">
    <property type="nucleotide sequence ID" value="XM_040902897.1"/>
</dbReference>
<evidence type="ECO:0000256" key="2">
    <source>
        <dbReference type="ARBA" id="ARBA00005885"/>
    </source>
</evidence>
<dbReference type="Proteomes" id="UP000076871">
    <property type="component" value="Unassembled WGS sequence"/>
</dbReference>
<dbReference type="InParanoid" id="A0A165FCT4"/>
<dbReference type="EMBL" id="KV427614">
    <property type="protein sequence ID" value="KZT08774.1"/>
    <property type="molecule type" value="Genomic_DNA"/>
</dbReference>
<dbReference type="AlphaFoldDB" id="A0A165FCT4"/>
<protein>
    <recommendedName>
        <fullName evidence="6">TPX2 C-terminal domain-containing protein</fullName>
    </recommendedName>
</protein>
<keyword evidence="5" id="KW-0175">Coiled coil</keyword>
<reference evidence="7 8" key="1">
    <citation type="journal article" date="2016" name="Mol. Biol. Evol.">
        <title>Comparative Genomics of Early-Diverging Mushroom-Forming Fungi Provides Insights into the Origins of Lignocellulose Decay Capabilities.</title>
        <authorList>
            <person name="Nagy L.G."/>
            <person name="Riley R."/>
            <person name="Tritt A."/>
            <person name="Adam C."/>
            <person name="Daum C."/>
            <person name="Floudas D."/>
            <person name="Sun H."/>
            <person name="Yadav J.S."/>
            <person name="Pangilinan J."/>
            <person name="Larsson K.H."/>
            <person name="Matsuura K."/>
            <person name="Barry K."/>
            <person name="Labutti K."/>
            <person name="Kuo R."/>
            <person name="Ohm R.A."/>
            <person name="Bhattacharya S.S."/>
            <person name="Shirouzu T."/>
            <person name="Yoshinaga Y."/>
            <person name="Martin F.M."/>
            <person name="Grigoriev I.V."/>
            <person name="Hibbett D.S."/>
        </authorList>
    </citation>
    <scope>NUCLEOTIDE SEQUENCE [LARGE SCALE GENOMIC DNA]</scope>
    <source>
        <strain evidence="7 8">93-53</strain>
    </source>
</reference>
<keyword evidence="3" id="KW-0963">Cytoplasm</keyword>
<keyword evidence="4" id="KW-0206">Cytoskeleton</keyword>
<dbReference type="Pfam" id="PF06886">
    <property type="entry name" value="TPX2"/>
    <property type="match status" value="1"/>
</dbReference>
<gene>
    <name evidence="7" type="ORF">LAESUDRAFT_55024</name>
</gene>
<sequence length="116" mass="13748">MQTRSRSHARLAIPDFKAMHAAQETALAVRREQIVPVLPVGLELHTDARARERERFDEARREREREVEQQMEEARRVRELEEAREIRELRKRAVPKANEIPEWYANAPKRKGKSRA</sequence>
<dbReference type="GeneID" id="63819928"/>
<organism evidence="7 8">
    <name type="scientific">Laetiporus sulphureus 93-53</name>
    <dbReference type="NCBI Taxonomy" id="1314785"/>
    <lineage>
        <taxon>Eukaryota</taxon>
        <taxon>Fungi</taxon>
        <taxon>Dikarya</taxon>
        <taxon>Basidiomycota</taxon>
        <taxon>Agaricomycotina</taxon>
        <taxon>Agaricomycetes</taxon>
        <taxon>Polyporales</taxon>
        <taxon>Laetiporus</taxon>
    </lineage>
</organism>
<keyword evidence="8" id="KW-1185">Reference proteome</keyword>
<dbReference type="InterPro" id="IPR027329">
    <property type="entry name" value="TPX2_C"/>
</dbReference>
<feature type="domain" description="TPX2 C-terminal" evidence="6">
    <location>
        <begin position="43"/>
        <end position="111"/>
    </location>
</feature>
<evidence type="ECO:0000256" key="3">
    <source>
        <dbReference type="ARBA" id="ARBA00022490"/>
    </source>
</evidence>
<evidence type="ECO:0000256" key="5">
    <source>
        <dbReference type="SAM" id="Coils"/>
    </source>
</evidence>
<evidence type="ECO:0000256" key="4">
    <source>
        <dbReference type="ARBA" id="ARBA00023212"/>
    </source>
</evidence>
<proteinExistence type="inferred from homology"/>
<evidence type="ECO:0000313" key="7">
    <source>
        <dbReference type="EMBL" id="KZT08774.1"/>
    </source>
</evidence>